<dbReference type="InterPro" id="IPR004143">
    <property type="entry name" value="BPL_LPL_catalytic"/>
</dbReference>
<reference evidence="6" key="2">
    <citation type="submission" date="2020-09" db="EMBL/GenBank/DDBJ databases">
        <authorList>
            <person name="Sun Q."/>
            <person name="Zhou Y."/>
        </authorList>
    </citation>
    <scope>NUCLEOTIDE SEQUENCE</scope>
    <source>
        <strain evidence="6">CGMCC 1.12408</strain>
    </source>
</reference>
<dbReference type="InterPro" id="IPR004408">
    <property type="entry name" value="Biotin_CoA_COase_ligase"/>
</dbReference>
<dbReference type="InterPro" id="IPR003142">
    <property type="entry name" value="BPL_C"/>
</dbReference>
<dbReference type="AlphaFoldDB" id="A0A916W266"/>
<comment type="catalytic activity">
    <reaction evidence="4">
        <text>biotin + L-lysyl-[protein] + ATP = N(6)-biotinyl-L-lysyl-[protein] + AMP + diphosphate + H(+)</text>
        <dbReference type="Rhea" id="RHEA:11756"/>
        <dbReference type="Rhea" id="RHEA-COMP:9752"/>
        <dbReference type="Rhea" id="RHEA-COMP:10505"/>
        <dbReference type="ChEBI" id="CHEBI:15378"/>
        <dbReference type="ChEBI" id="CHEBI:29969"/>
        <dbReference type="ChEBI" id="CHEBI:30616"/>
        <dbReference type="ChEBI" id="CHEBI:33019"/>
        <dbReference type="ChEBI" id="CHEBI:57586"/>
        <dbReference type="ChEBI" id="CHEBI:83144"/>
        <dbReference type="ChEBI" id="CHEBI:456215"/>
        <dbReference type="EC" id="6.3.4.15"/>
    </reaction>
</comment>
<feature type="binding site" evidence="4">
    <location>
        <position position="117"/>
    </location>
    <ligand>
        <name>biotin</name>
        <dbReference type="ChEBI" id="CHEBI:57586"/>
    </ligand>
</feature>
<dbReference type="InterPro" id="IPR030855">
    <property type="entry name" value="Bifunct_BirA"/>
</dbReference>
<dbReference type="SUPFAM" id="SSF55681">
    <property type="entry name" value="Class II aaRS and biotin synthetases"/>
    <property type="match status" value="1"/>
</dbReference>
<evidence type="ECO:0000259" key="5">
    <source>
        <dbReference type="PROSITE" id="PS51733"/>
    </source>
</evidence>
<dbReference type="GO" id="GO:0006355">
    <property type="term" value="P:regulation of DNA-templated transcription"/>
    <property type="evidence" value="ECO:0007669"/>
    <property type="project" value="UniProtKB-UniRule"/>
</dbReference>
<keyword evidence="4" id="KW-0678">Repressor</keyword>
<feature type="DNA-binding region" description="H-T-H motif" evidence="4">
    <location>
        <begin position="22"/>
        <end position="41"/>
    </location>
</feature>
<comment type="caution">
    <text evidence="6">The sequence shown here is derived from an EMBL/GenBank/DDBJ whole genome shotgun (WGS) entry which is preliminary data.</text>
</comment>
<dbReference type="Gene3D" id="2.30.30.100">
    <property type="match status" value="1"/>
</dbReference>
<dbReference type="RefSeq" id="WP_188382797.1">
    <property type="nucleotide sequence ID" value="NZ_BMEY01000001.1"/>
</dbReference>
<dbReference type="PANTHER" id="PTHR12835:SF5">
    <property type="entry name" value="BIOTIN--PROTEIN LIGASE"/>
    <property type="match status" value="1"/>
</dbReference>
<dbReference type="InterPro" id="IPR013196">
    <property type="entry name" value="HTH_11"/>
</dbReference>
<name>A0A916W266_9BACI</name>
<comment type="similarity">
    <text evidence="4">Belongs to the biotin--protein ligase family.</text>
</comment>
<dbReference type="PANTHER" id="PTHR12835">
    <property type="entry name" value="BIOTIN PROTEIN LIGASE"/>
    <property type="match status" value="1"/>
</dbReference>
<dbReference type="CDD" id="cd00090">
    <property type="entry name" value="HTH_ARSR"/>
    <property type="match status" value="1"/>
</dbReference>
<gene>
    <name evidence="4 6" type="primary">birA</name>
    <name evidence="6" type="ORF">GCM10008025_01820</name>
</gene>
<organism evidence="6 7">
    <name type="scientific">Ornithinibacillus halotolerans</name>
    <dbReference type="NCBI Taxonomy" id="1274357"/>
    <lineage>
        <taxon>Bacteria</taxon>
        <taxon>Bacillati</taxon>
        <taxon>Bacillota</taxon>
        <taxon>Bacilli</taxon>
        <taxon>Bacillales</taxon>
        <taxon>Bacillaceae</taxon>
        <taxon>Ornithinibacillus</taxon>
    </lineage>
</organism>
<evidence type="ECO:0000256" key="1">
    <source>
        <dbReference type="ARBA" id="ARBA00022598"/>
    </source>
</evidence>
<dbReference type="EMBL" id="BMEY01000001">
    <property type="protein sequence ID" value="GGA61476.1"/>
    <property type="molecule type" value="Genomic_DNA"/>
</dbReference>
<dbReference type="Pfam" id="PF02237">
    <property type="entry name" value="BPL_C"/>
    <property type="match status" value="1"/>
</dbReference>
<comment type="function">
    <text evidence="4">Acts both as a biotin--[acetyl-CoA-carboxylase] ligase and a repressor.</text>
</comment>
<keyword evidence="7" id="KW-1185">Reference proteome</keyword>
<dbReference type="CDD" id="cd16442">
    <property type="entry name" value="BPL"/>
    <property type="match status" value="1"/>
</dbReference>
<evidence type="ECO:0000256" key="2">
    <source>
        <dbReference type="ARBA" id="ARBA00023125"/>
    </source>
</evidence>
<keyword evidence="4" id="KW-0804">Transcription</keyword>
<dbReference type="Pfam" id="PF03099">
    <property type="entry name" value="BPL_LplA_LipB"/>
    <property type="match status" value="1"/>
</dbReference>
<evidence type="ECO:0000313" key="6">
    <source>
        <dbReference type="EMBL" id="GGA61476.1"/>
    </source>
</evidence>
<evidence type="ECO:0000256" key="3">
    <source>
        <dbReference type="ARBA" id="ARBA00023267"/>
    </source>
</evidence>
<dbReference type="GO" id="GO:0016740">
    <property type="term" value="F:transferase activity"/>
    <property type="evidence" value="ECO:0007669"/>
    <property type="project" value="UniProtKB-ARBA"/>
</dbReference>
<sequence length="328" mass="37606">MESTRTKIIHLLSSNEKTYVSGQELSDRLHISRSAIWKHMKELEKDGYLIEAIRNKGYRIVKSPNKLSENTVQWGLHTDWLGKNVVHKESTPSTQQIAHQLARDHASHGTVVIADEQTAGKGRLNREWHSAKNKGIWTSLILRPAILPYLAPQITLLTATVLADVFKKELNLDPKIKWPNDIMINDRKVAGILTEMQAEQDQIQYIIIGIGINVNQEMNELPEDIQQKATSLRATSEKEYDITSLIQRIFVHFEKVYAEYETYGFPIIKERWESYGYRLGERTTIKTMKETSEAVLVGIAEDGALLAQYDNDSIKKVYSGEIDWFPNR</sequence>
<dbReference type="NCBIfam" id="TIGR00121">
    <property type="entry name" value="birA_ligase"/>
    <property type="match status" value="1"/>
</dbReference>
<dbReference type="InterPro" id="IPR045864">
    <property type="entry name" value="aa-tRNA-synth_II/BPL/LPL"/>
</dbReference>
<protein>
    <recommendedName>
        <fullName evidence="4">Bifunctional ligase/repressor BirA</fullName>
    </recommendedName>
    <alternativeName>
        <fullName evidence="4">Biotin--[acetyl-CoA-carboxylase] ligase</fullName>
        <ecNumber evidence="4">6.3.4.15</ecNumber>
    </alternativeName>
    <alternativeName>
        <fullName evidence="4">Biotin--protein ligase</fullName>
    </alternativeName>
    <alternativeName>
        <fullName evidence="4">Biotin-[acetyl-CoA carboxylase] synthetase</fullName>
    </alternativeName>
</protein>
<reference evidence="6" key="1">
    <citation type="journal article" date="2014" name="Int. J. Syst. Evol. Microbiol.">
        <title>Complete genome sequence of Corynebacterium casei LMG S-19264T (=DSM 44701T), isolated from a smear-ripened cheese.</title>
        <authorList>
            <consortium name="US DOE Joint Genome Institute (JGI-PGF)"/>
            <person name="Walter F."/>
            <person name="Albersmeier A."/>
            <person name="Kalinowski J."/>
            <person name="Ruckert C."/>
        </authorList>
    </citation>
    <scope>NUCLEOTIDE SEQUENCE</scope>
    <source>
        <strain evidence="6">CGMCC 1.12408</strain>
    </source>
</reference>
<keyword evidence="4" id="KW-0547">Nucleotide-binding</keyword>
<dbReference type="InterPro" id="IPR036390">
    <property type="entry name" value="WH_DNA-bd_sf"/>
</dbReference>
<dbReference type="InterPro" id="IPR011991">
    <property type="entry name" value="ArsR-like_HTH"/>
</dbReference>
<proteinExistence type="inferred from homology"/>
<comment type="caution">
    <text evidence="4">Lacks conserved residue(s) required for the propagation of feature annotation.</text>
</comment>
<keyword evidence="1 4" id="KW-0436">Ligase</keyword>
<dbReference type="Gene3D" id="3.30.930.10">
    <property type="entry name" value="Bira Bifunctional Protein, Domain 2"/>
    <property type="match status" value="1"/>
</dbReference>
<dbReference type="GO" id="GO:0005524">
    <property type="term" value="F:ATP binding"/>
    <property type="evidence" value="ECO:0007669"/>
    <property type="project" value="UniProtKB-UniRule"/>
</dbReference>
<dbReference type="Proteomes" id="UP000613512">
    <property type="component" value="Unassembled WGS sequence"/>
</dbReference>
<dbReference type="InterPro" id="IPR036388">
    <property type="entry name" value="WH-like_DNA-bd_sf"/>
</dbReference>
<dbReference type="PROSITE" id="PS51733">
    <property type="entry name" value="BPL_LPL_CATALYTIC"/>
    <property type="match status" value="1"/>
</dbReference>
<dbReference type="GO" id="GO:0009249">
    <property type="term" value="P:protein lipoylation"/>
    <property type="evidence" value="ECO:0007669"/>
    <property type="project" value="UniProtKB-ARBA"/>
</dbReference>
<evidence type="ECO:0000256" key="4">
    <source>
        <dbReference type="HAMAP-Rule" id="MF_00978"/>
    </source>
</evidence>
<dbReference type="GO" id="GO:0005737">
    <property type="term" value="C:cytoplasm"/>
    <property type="evidence" value="ECO:0007669"/>
    <property type="project" value="TreeGrafter"/>
</dbReference>
<dbReference type="EC" id="6.3.4.15" evidence="4"/>
<feature type="domain" description="BPL/LPL catalytic" evidence="5">
    <location>
        <begin position="66"/>
        <end position="261"/>
    </location>
</feature>
<keyword evidence="3 4" id="KW-0092">Biotin</keyword>
<feature type="binding site" evidence="4">
    <location>
        <position position="188"/>
    </location>
    <ligand>
        <name>biotin</name>
        <dbReference type="ChEBI" id="CHEBI:57586"/>
    </ligand>
</feature>
<keyword evidence="4" id="KW-0805">Transcription regulation</keyword>
<evidence type="ECO:0000313" key="7">
    <source>
        <dbReference type="Proteomes" id="UP000613512"/>
    </source>
</evidence>
<dbReference type="SUPFAM" id="SSF46785">
    <property type="entry name" value="Winged helix' DNA-binding domain"/>
    <property type="match status" value="1"/>
</dbReference>
<accession>A0A916W266</accession>
<keyword evidence="2 4" id="KW-0238">DNA-binding</keyword>
<keyword evidence="4" id="KW-0067">ATP-binding</keyword>
<dbReference type="GO" id="GO:0003677">
    <property type="term" value="F:DNA binding"/>
    <property type="evidence" value="ECO:0007669"/>
    <property type="project" value="UniProtKB-UniRule"/>
</dbReference>
<dbReference type="Pfam" id="PF08279">
    <property type="entry name" value="HTH_11"/>
    <property type="match status" value="1"/>
</dbReference>
<dbReference type="Gene3D" id="1.10.10.10">
    <property type="entry name" value="Winged helix-like DNA-binding domain superfamily/Winged helix DNA-binding domain"/>
    <property type="match status" value="1"/>
</dbReference>
<dbReference type="GO" id="GO:0004077">
    <property type="term" value="F:biotin--[biotin carboxyl-carrier protein] ligase activity"/>
    <property type="evidence" value="ECO:0007669"/>
    <property type="project" value="UniProtKB-UniRule"/>
</dbReference>
<dbReference type="HAMAP" id="MF_00978">
    <property type="entry name" value="Bifunct_BirA"/>
    <property type="match status" value="1"/>
</dbReference>